<comment type="caution">
    <text evidence="2">The sequence shown here is derived from an EMBL/GenBank/DDBJ whole genome shotgun (WGS) entry which is preliminary data.</text>
</comment>
<dbReference type="GO" id="GO:0003677">
    <property type="term" value="F:DNA binding"/>
    <property type="evidence" value="ECO:0007669"/>
    <property type="project" value="UniProtKB-KW"/>
</dbReference>
<accession>A0ABW0LLP9</accession>
<name>A0ABW0LLP9_9BACI</name>
<feature type="domain" description="DNA topoisomerase type IA zn finger" evidence="1">
    <location>
        <begin position="325"/>
        <end position="350"/>
    </location>
</feature>
<dbReference type="Proteomes" id="UP001596147">
    <property type="component" value="Unassembled WGS sequence"/>
</dbReference>
<dbReference type="EMBL" id="JBHSMC010000020">
    <property type="protein sequence ID" value="MFC5465957.1"/>
    <property type="molecule type" value="Genomic_DNA"/>
</dbReference>
<gene>
    <name evidence="2" type="ORF">ACFPM4_14590</name>
</gene>
<keyword evidence="3" id="KW-1185">Reference proteome</keyword>
<evidence type="ECO:0000313" key="3">
    <source>
        <dbReference type="Proteomes" id="UP001596147"/>
    </source>
</evidence>
<dbReference type="Gene3D" id="3.30.65.10">
    <property type="entry name" value="Bacterial Topoisomerase I, domain 1"/>
    <property type="match status" value="1"/>
</dbReference>
<reference evidence="3" key="1">
    <citation type="journal article" date="2019" name="Int. J. Syst. Evol. Microbiol.">
        <title>The Global Catalogue of Microorganisms (GCM) 10K type strain sequencing project: providing services to taxonomists for standard genome sequencing and annotation.</title>
        <authorList>
            <consortium name="The Broad Institute Genomics Platform"/>
            <consortium name="The Broad Institute Genome Sequencing Center for Infectious Disease"/>
            <person name="Wu L."/>
            <person name="Ma J."/>
        </authorList>
    </citation>
    <scope>NUCLEOTIDE SEQUENCE [LARGE SCALE GENOMIC DNA]</scope>
    <source>
        <strain evidence="3">CGMCC 1.12237</strain>
    </source>
</reference>
<keyword evidence="2" id="KW-0238">DNA-binding</keyword>
<dbReference type="InterPro" id="IPR013498">
    <property type="entry name" value="Topo_IA_Znf"/>
</dbReference>
<sequence length="354" mass="41766">MMIDFNNNYQIKKFLKRDKHKLLEGMVVEELFNRDIIQKQKWENWFSKGWWAIQDPLARLPYLLFHVSENSPTESDLEIYRLLIEKKFIIIHVKLINNNLFFLEINNQILNSGIRDNNYIHEYVFLASYRLIKNRKVHLAEKEYRNSLLQDRTIMFFEQTTVLKEVALQRYFANYFLTVNFTGYPINLDGFIIFSDYGLSVLEVKFKYPDSNNNYGINKGQAQLFTWFLENNINIAHYIAQNPSGSKEIGIFEVLASQELKSNFCWEYHILNIEELNKEDSTAPKETSIGGNKKVRFKSIPANKFIKLDQFPVSYDLDLAELPKKTCPICDSDLVARNGKYGYFMGCTNYKNHQ</sequence>
<evidence type="ECO:0000259" key="1">
    <source>
        <dbReference type="Pfam" id="PF01396"/>
    </source>
</evidence>
<dbReference type="RefSeq" id="WP_382353157.1">
    <property type="nucleotide sequence ID" value="NZ_JBHSMC010000020.1"/>
</dbReference>
<dbReference type="SUPFAM" id="SSF57783">
    <property type="entry name" value="Zinc beta-ribbon"/>
    <property type="match status" value="1"/>
</dbReference>
<dbReference type="Pfam" id="PF01396">
    <property type="entry name" value="Zn_ribbon_Top1"/>
    <property type="match status" value="1"/>
</dbReference>
<organism evidence="2 3">
    <name type="scientific">Lederbergia graminis</name>
    <dbReference type="NCBI Taxonomy" id="735518"/>
    <lineage>
        <taxon>Bacteria</taxon>
        <taxon>Bacillati</taxon>
        <taxon>Bacillota</taxon>
        <taxon>Bacilli</taxon>
        <taxon>Bacillales</taxon>
        <taxon>Bacillaceae</taxon>
        <taxon>Lederbergia</taxon>
    </lineage>
</organism>
<proteinExistence type="predicted"/>
<protein>
    <submittedName>
        <fullName evidence="2">Topoisomerase DNA-binding C4 zinc finger domain-containing protein</fullName>
    </submittedName>
</protein>
<evidence type="ECO:0000313" key="2">
    <source>
        <dbReference type="EMBL" id="MFC5465957.1"/>
    </source>
</evidence>